<dbReference type="SUPFAM" id="SSF55869">
    <property type="entry name" value="DNA topoisomerase I domain"/>
    <property type="match status" value="1"/>
</dbReference>
<dbReference type="CDD" id="cd00659">
    <property type="entry name" value="Topo_IB_C"/>
    <property type="match status" value="1"/>
</dbReference>
<proteinExistence type="inferred from homology"/>
<dbReference type="EC" id="5.6.2.1" evidence="3"/>
<comment type="caution">
    <text evidence="10">The sequence shown here is derived from an EMBL/GenBank/DDBJ whole genome shotgun (WGS) entry which is preliminary data.</text>
</comment>
<evidence type="ECO:0000256" key="3">
    <source>
        <dbReference type="ARBA" id="ARBA00012891"/>
    </source>
</evidence>
<feature type="domain" description="DNA topoisomerase I catalytic core eukaryotic-type" evidence="8">
    <location>
        <begin position="111"/>
        <end position="315"/>
    </location>
</feature>
<evidence type="ECO:0000259" key="8">
    <source>
        <dbReference type="Pfam" id="PF01028"/>
    </source>
</evidence>
<name>A0AA46HVQ0_9BURK</name>
<dbReference type="Pfam" id="PF01028">
    <property type="entry name" value="Topoisom_I"/>
    <property type="match status" value="1"/>
</dbReference>
<dbReference type="InterPro" id="IPR013500">
    <property type="entry name" value="TopoI_cat_euk"/>
</dbReference>
<comment type="similarity">
    <text evidence="2">Belongs to the type IB topoisomerase family.</text>
</comment>
<evidence type="ECO:0000256" key="6">
    <source>
        <dbReference type="ARBA" id="ARBA00023235"/>
    </source>
</evidence>
<feature type="domain" description="DNA topoisomerase IB N-terminal" evidence="9">
    <location>
        <begin position="50"/>
        <end position="98"/>
    </location>
</feature>
<evidence type="ECO:0000256" key="1">
    <source>
        <dbReference type="ARBA" id="ARBA00000213"/>
    </source>
</evidence>
<keyword evidence="6" id="KW-0413">Isomerase</keyword>
<evidence type="ECO:0000256" key="4">
    <source>
        <dbReference type="ARBA" id="ARBA00023029"/>
    </source>
</evidence>
<dbReference type="InterPro" id="IPR049331">
    <property type="entry name" value="Top1B_N_bact"/>
</dbReference>
<dbReference type="PROSITE" id="PS52038">
    <property type="entry name" value="TOPO_IB_2"/>
    <property type="match status" value="1"/>
</dbReference>
<dbReference type="Gene3D" id="1.10.132.120">
    <property type="match status" value="1"/>
</dbReference>
<dbReference type="InterPro" id="IPR001631">
    <property type="entry name" value="TopoI"/>
</dbReference>
<dbReference type="Gene3D" id="3.90.15.10">
    <property type="entry name" value="Topoisomerase I, Chain A, domain 3"/>
    <property type="match status" value="1"/>
</dbReference>
<dbReference type="Gene3D" id="3.30.66.10">
    <property type="entry name" value="DNA topoisomerase I domain"/>
    <property type="match status" value="1"/>
</dbReference>
<dbReference type="SUPFAM" id="SSF56349">
    <property type="entry name" value="DNA breaking-rejoining enzymes"/>
    <property type="match status" value="1"/>
</dbReference>
<evidence type="ECO:0000256" key="2">
    <source>
        <dbReference type="ARBA" id="ARBA00006645"/>
    </source>
</evidence>
<dbReference type="EMBL" id="SLXF01000006">
    <property type="protein sequence ID" value="TCP06768.1"/>
    <property type="molecule type" value="Genomic_DNA"/>
</dbReference>
<dbReference type="InterPro" id="IPR014711">
    <property type="entry name" value="TopoI_cat_a-hlx-sub_euk"/>
</dbReference>
<sequence length="362" mass="40422">MAGSMSSKAQAPLRGPARRTARALARTLQPALVYVSDEQPGWQRVRRGRGFAYLDAAGRPLREREALQRIRRLAIPPAYTDVWICPQANGHLQATGRDARGRKQYRYHPDWQAQRDADKFERMLEFGRALPRLRARIRRDLAAGGLAREQVIATLVHLLDTTFVRIGNDEYARLNGSYGLTTLRDRHARFLGGALRLKFKGKSAVVHEIEVDDPRIVRIVRRCQDLPGQELFQYLDADGTPRSIGSADVNDYLREAAGADFTAKDFRTWHASVQALERLARCTAGSPAEARRLVREALAHVARQLGNTVAVCRKSYVHPRVLACFVEGTLADSLACAAGRHGARVPAALRAPERRLMGLLQL</sequence>
<feature type="region of interest" description="Disordered" evidence="7">
    <location>
        <begin position="1"/>
        <end position="21"/>
    </location>
</feature>
<keyword evidence="4" id="KW-0799">Topoisomerase</keyword>
<evidence type="ECO:0000256" key="5">
    <source>
        <dbReference type="ARBA" id="ARBA00023125"/>
    </source>
</evidence>
<evidence type="ECO:0000313" key="10">
    <source>
        <dbReference type="EMBL" id="TCP06768.1"/>
    </source>
</evidence>
<gene>
    <name evidence="10" type="ORF">EV676_106253</name>
</gene>
<dbReference type="GO" id="GO:0006265">
    <property type="term" value="P:DNA topological change"/>
    <property type="evidence" value="ECO:0007669"/>
    <property type="project" value="InterPro"/>
</dbReference>
<protein>
    <recommendedName>
        <fullName evidence="3">DNA topoisomerase</fullName>
        <ecNumber evidence="3">5.6.2.1</ecNumber>
    </recommendedName>
</protein>
<evidence type="ECO:0000313" key="11">
    <source>
        <dbReference type="Proteomes" id="UP000294772"/>
    </source>
</evidence>
<keyword evidence="5" id="KW-0238">DNA-binding</keyword>
<dbReference type="GO" id="GO:0003917">
    <property type="term" value="F:DNA topoisomerase type I (single strand cut, ATP-independent) activity"/>
    <property type="evidence" value="ECO:0007669"/>
    <property type="project" value="UniProtKB-EC"/>
</dbReference>
<dbReference type="GO" id="GO:0003677">
    <property type="term" value="F:DNA binding"/>
    <property type="evidence" value="ECO:0007669"/>
    <property type="project" value="UniProtKB-KW"/>
</dbReference>
<evidence type="ECO:0000256" key="7">
    <source>
        <dbReference type="SAM" id="MobiDB-lite"/>
    </source>
</evidence>
<organism evidence="10 11">
    <name type="scientific">Caldimonas thermodepolymerans</name>
    <dbReference type="NCBI Taxonomy" id="215580"/>
    <lineage>
        <taxon>Bacteria</taxon>
        <taxon>Pseudomonadati</taxon>
        <taxon>Pseudomonadota</taxon>
        <taxon>Betaproteobacteria</taxon>
        <taxon>Burkholderiales</taxon>
        <taxon>Sphaerotilaceae</taxon>
        <taxon>Caldimonas</taxon>
    </lineage>
</organism>
<dbReference type="InterPro" id="IPR035447">
    <property type="entry name" value="DNA_topo_I_N_sf"/>
</dbReference>
<accession>A0AA46HVQ0</accession>
<reference evidence="10 11" key="1">
    <citation type="submission" date="2019-03" db="EMBL/GenBank/DDBJ databases">
        <title>Genomic Encyclopedia of Type Strains, Phase IV (KMG-IV): sequencing the most valuable type-strain genomes for metagenomic binning, comparative biology and taxonomic classification.</title>
        <authorList>
            <person name="Goeker M."/>
        </authorList>
    </citation>
    <scope>NUCLEOTIDE SEQUENCE [LARGE SCALE GENOMIC DNA]</scope>
    <source>
        <strain evidence="10 11">DSM 15264</strain>
    </source>
</reference>
<dbReference type="AlphaFoldDB" id="A0AA46HVQ0"/>
<dbReference type="Pfam" id="PF21338">
    <property type="entry name" value="Top1B_N_bact"/>
    <property type="match status" value="1"/>
</dbReference>
<dbReference type="Proteomes" id="UP000294772">
    <property type="component" value="Unassembled WGS sequence"/>
</dbReference>
<dbReference type="InterPro" id="IPR011010">
    <property type="entry name" value="DNA_brk_join_enz"/>
</dbReference>
<evidence type="ECO:0000259" key="9">
    <source>
        <dbReference type="Pfam" id="PF21338"/>
    </source>
</evidence>
<comment type="catalytic activity">
    <reaction evidence="1">
        <text>ATP-independent breakage of single-stranded DNA, followed by passage and rejoining.</text>
        <dbReference type="EC" id="5.6.2.1"/>
    </reaction>
</comment>
<dbReference type="RefSeq" id="WP_232529467.1">
    <property type="nucleotide sequence ID" value="NZ_CP064338.1"/>
</dbReference>
<dbReference type="PRINTS" id="PR00416">
    <property type="entry name" value="EUTPISMRASEI"/>
</dbReference>